<feature type="domain" description="MIP18 family-like" evidence="10">
    <location>
        <begin position="18"/>
        <end position="80"/>
    </location>
</feature>
<evidence type="ECO:0000256" key="8">
    <source>
        <dbReference type="ARBA" id="ARBA00024036"/>
    </source>
</evidence>
<dbReference type="InterPro" id="IPR000808">
    <property type="entry name" value="Mrp-like_CS"/>
</dbReference>
<evidence type="ECO:0000256" key="1">
    <source>
        <dbReference type="ARBA" id="ARBA00007352"/>
    </source>
</evidence>
<evidence type="ECO:0000313" key="11">
    <source>
        <dbReference type="EMBL" id="SIN95356.1"/>
    </source>
</evidence>
<dbReference type="GO" id="GO:0016887">
    <property type="term" value="F:ATP hydrolysis activity"/>
    <property type="evidence" value="ECO:0007669"/>
    <property type="project" value="UniProtKB-UniRule"/>
</dbReference>
<comment type="subunit">
    <text evidence="9">Homodimer.</text>
</comment>
<evidence type="ECO:0000256" key="3">
    <source>
        <dbReference type="ARBA" id="ARBA00022723"/>
    </source>
</evidence>
<dbReference type="FunFam" id="3.40.50.300:FF:000418">
    <property type="entry name" value="Iron-sulfur cluster carrier protein"/>
    <property type="match status" value="1"/>
</dbReference>
<dbReference type="Pfam" id="PF10609">
    <property type="entry name" value="ParA"/>
    <property type="match status" value="1"/>
</dbReference>
<keyword evidence="9" id="KW-0378">Hydrolase</keyword>
<proteinExistence type="inferred from homology"/>
<comment type="similarity">
    <text evidence="2">In the C-terminal section; belongs to the Mrp/NBP35 ATP-binding proteins family.</text>
</comment>
<keyword evidence="5 9" id="KW-0067">ATP-binding</keyword>
<dbReference type="Pfam" id="PF01883">
    <property type="entry name" value="FeS_assembly_P"/>
    <property type="match status" value="1"/>
</dbReference>
<evidence type="ECO:0000256" key="9">
    <source>
        <dbReference type="HAMAP-Rule" id="MF_02040"/>
    </source>
</evidence>
<dbReference type="GO" id="GO:0016226">
    <property type="term" value="P:iron-sulfur cluster assembly"/>
    <property type="evidence" value="ECO:0007669"/>
    <property type="project" value="InterPro"/>
</dbReference>
<dbReference type="SUPFAM" id="SSF52540">
    <property type="entry name" value="P-loop containing nucleoside triphosphate hydrolases"/>
    <property type="match status" value="1"/>
</dbReference>
<dbReference type="SUPFAM" id="SSF117916">
    <property type="entry name" value="Fe-S cluster assembly (FSCA) domain-like"/>
    <property type="match status" value="1"/>
</dbReference>
<evidence type="ECO:0000259" key="10">
    <source>
        <dbReference type="Pfam" id="PF01883"/>
    </source>
</evidence>
<dbReference type="GO" id="GO:0140663">
    <property type="term" value="F:ATP-dependent FeS chaperone activity"/>
    <property type="evidence" value="ECO:0007669"/>
    <property type="project" value="InterPro"/>
</dbReference>
<keyword evidence="4 9" id="KW-0547">Nucleotide-binding</keyword>
<dbReference type="InterPro" id="IPR034904">
    <property type="entry name" value="FSCA_dom_sf"/>
</dbReference>
<dbReference type="PANTHER" id="PTHR42961">
    <property type="entry name" value="IRON-SULFUR PROTEIN NUBPL"/>
    <property type="match status" value="1"/>
</dbReference>
<comment type="similarity">
    <text evidence="8 9">Belongs to the Mrp/NBP35 ATP-binding proteins family.</text>
</comment>
<evidence type="ECO:0000256" key="5">
    <source>
        <dbReference type="ARBA" id="ARBA00022840"/>
    </source>
</evidence>
<keyword evidence="6 9" id="KW-0408">Iron</keyword>
<dbReference type="InterPro" id="IPR019591">
    <property type="entry name" value="Mrp/NBP35_ATP-bd"/>
</dbReference>
<dbReference type="CDD" id="cd02037">
    <property type="entry name" value="Mrp_NBP35"/>
    <property type="match status" value="1"/>
</dbReference>
<dbReference type="OrthoDB" id="9809679at2"/>
<dbReference type="NCBIfam" id="NF008669">
    <property type="entry name" value="PRK11670.1"/>
    <property type="match status" value="1"/>
</dbReference>
<organism evidence="11 12">
    <name type="scientific">Sulfurivirga caldicuralii</name>
    <dbReference type="NCBI Taxonomy" id="364032"/>
    <lineage>
        <taxon>Bacteria</taxon>
        <taxon>Pseudomonadati</taxon>
        <taxon>Pseudomonadota</taxon>
        <taxon>Gammaproteobacteria</taxon>
        <taxon>Thiotrichales</taxon>
        <taxon>Piscirickettsiaceae</taxon>
        <taxon>Sulfurivirga</taxon>
    </lineage>
</organism>
<dbReference type="InterPro" id="IPR033756">
    <property type="entry name" value="YlxH/NBP35"/>
</dbReference>
<dbReference type="InterPro" id="IPR044304">
    <property type="entry name" value="NUBPL-like"/>
</dbReference>
<dbReference type="EMBL" id="FSRE01000002">
    <property type="protein sequence ID" value="SIN95356.1"/>
    <property type="molecule type" value="Genomic_DNA"/>
</dbReference>
<dbReference type="Gene3D" id="3.30.300.130">
    <property type="entry name" value="Fe-S cluster assembly (FSCA)"/>
    <property type="match status" value="1"/>
</dbReference>
<keyword evidence="3 9" id="KW-0479">Metal-binding</keyword>
<reference evidence="11 12" key="1">
    <citation type="submission" date="2016-11" db="EMBL/GenBank/DDBJ databases">
        <authorList>
            <person name="Jaros S."/>
            <person name="Januszkiewicz K."/>
            <person name="Wedrychowicz H."/>
        </authorList>
    </citation>
    <scope>NUCLEOTIDE SEQUENCE [LARGE SCALE GENOMIC DNA]</scope>
    <source>
        <strain evidence="11 12">DSM 17737</strain>
    </source>
</reference>
<dbReference type="InterPro" id="IPR002744">
    <property type="entry name" value="MIP18-like"/>
</dbReference>
<comment type="function">
    <text evidence="9">Binds and transfers iron-sulfur (Fe-S) clusters to target apoproteins. Can hydrolyze ATP.</text>
</comment>
<evidence type="ECO:0000256" key="4">
    <source>
        <dbReference type="ARBA" id="ARBA00022741"/>
    </source>
</evidence>
<dbReference type="GO" id="GO:0005524">
    <property type="term" value="F:ATP binding"/>
    <property type="evidence" value="ECO:0007669"/>
    <property type="project" value="UniProtKB-UniRule"/>
</dbReference>
<dbReference type="STRING" id="364032.SAMN05443662_1102"/>
<keyword evidence="12" id="KW-1185">Reference proteome</keyword>
<keyword evidence="7 9" id="KW-0411">Iron-sulfur</keyword>
<evidence type="ECO:0000256" key="2">
    <source>
        <dbReference type="ARBA" id="ARBA00008205"/>
    </source>
</evidence>
<dbReference type="HAMAP" id="MF_02040">
    <property type="entry name" value="Mrp_NBP35"/>
    <property type="match status" value="1"/>
</dbReference>
<accession>A0A1N6FJE9</accession>
<dbReference type="Proteomes" id="UP000198461">
    <property type="component" value="Unassembled WGS sequence"/>
</dbReference>
<dbReference type="Gene3D" id="3.40.50.300">
    <property type="entry name" value="P-loop containing nucleotide triphosphate hydrolases"/>
    <property type="match status" value="1"/>
</dbReference>
<dbReference type="GO" id="GO:0046872">
    <property type="term" value="F:metal ion binding"/>
    <property type="evidence" value="ECO:0007669"/>
    <property type="project" value="UniProtKB-KW"/>
</dbReference>
<dbReference type="RefSeq" id="WP_143598464.1">
    <property type="nucleotide sequence ID" value="NZ_FSRE01000002.1"/>
</dbReference>
<evidence type="ECO:0000256" key="7">
    <source>
        <dbReference type="ARBA" id="ARBA00023014"/>
    </source>
</evidence>
<feature type="binding site" evidence="9">
    <location>
        <begin position="117"/>
        <end position="124"/>
    </location>
    <ligand>
        <name>ATP</name>
        <dbReference type="ChEBI" id="CHEBI:30616"/>
    </ligand>
</feature>
<dbReference type="PROSITE" id="PS01215">
    <property type="entry name" value="MRP"/>
    <property type="match status" value="1"/>
</dbReference>
<protein>
    <recommendedName>
        <fullName evidence="9">Iron-sulfur cluster carrier protein</fullName>
    </recommendedName>
</protein>
<dbReference type="GO" id="GO:0005829">
    <property type="term" value="C:cytosol"/>
    <property type="evidence" value="ECO:0007669"/>
    <property type="project" value="TreeGrafter"/>
</dbReference>
<evidence type="ECO:0000313" key="12">
    <source>
        <dbReference type="Proteomes" id="UP000198461"/>
    </source>
</evidence>
<dbReference type="AlphaFoldDB" id="A0A1N6FJE9"/>
<gene>
    <name evidence="11" type="ORF">SAMN05443662_1102</name>
</gene>
<name>A0A1N6FJE9_9GAMM</name>
<dbReference type="PANTHER" id="PTHR42961:SF2">
    <property type="entry name" value="IRON-SULFUR PROTEIN NUBPL"/>
    <property type="match status" value="1"/>
</dbReference>
<comment type="similarity">
    <text evidence="1">In the N-terminal section; belongs to the MIP18 family.</text>
</comment>
<evidence type="ECO:0000256" key="6">
    <source>
        <dbReference type="ARBA" id="ARBA00023004"/>
    </source>
</evidence>
<sequence length="371" mass="39932">MNLFKKLFGNGIDETQQQAIETALKKVVVPHAARSLADLDALQDARLKKGVLTLTLALPFPARSLWQQLTEQLEAALREAGFEQVKITWQTAVEIREVQAGVKPLEGVKNIIAVGSGKGGVGKSTTAVNLALALAQEGAQVGILDADIYGPSLPTMLGVHQRPQSEDGQHMQPIEVMGIKAMSIGFLIEEDTPMIWRGPLVTQTLVQLLNETRWGGLDYLVIDLPPGTGDVQLTLAQQIPVSGAIAVTTPQKVAVVDAKKAIAMFDKVKITTLGIIENMSTHICSCCGCEEAIFGESGGEVLAQENGVPLLGKLPLDKRICADMDAGKPTVVAEPDSPLARRYHEIAIKVGGRLAEKKKEYRQLFPEIVVK</sequence>
<dbReference type="InterPro" id="IPR027417">
    <property type="entry name" value="P-loop_NTPase"/>
</dbReference>
<dbReference type="GO" id="GO:0051539">
    <property type="term" value="F:4 iron, 4 sulfur cluster binding"/>
    <property type="evidence" value="ECO:0007669"/>
    <property type="project" value="TreeGrafter"/>
</dbReference>